<protein>
    <submittedName>
        <fullName evidence="4">Uncharacterized protein</fullName>
    </submittedName>
</protein>
<evidence type="ECO:0000256" key="2">
    <source>
        <dbReference type="SAM" id="MobiDB-lite"/>
    </source>
</evidence>
<dbReference type="PANTHER" id="PTHR37536">
    <property type="entry name" value="PUTATIVE (AFU_ORTHOLOGUE AFUA_3G02970)-RELATED"/>
    <property type="match status" value="1"/>
</dbReference>
<feature type="chain" id="PRO_5047481871" evidence="3">
    <location>
        <begin position="19"/>
        <end position="471"/>
    </location>
</feature>
<comment type="similarity">
    <text evidence="1">Belongs to the complex I NDUFA12 subunit family.</text>
</comment>
<reference evidence="4 5" key="1">
    <citation type="journal article" date="2024" name="Microbiol. Resour. Announc.">
        <title>Genome annotations for the ascomycete fungi Trichoderma harzianum, Trichoderma aggressivum, and Purpureocillium lilacinum.</title>
        <authorList>
            <person name="Beijen E.P.W."/>
            <person name="Ohm R.A."/>
        </authorList>
    </citation>
    <scope>NUCLEOTIDE SEQUENCE [LARGE SCALE GENOMIC DNA]</scope>
    <source>
        <strain evidence="4 5">CBS 150709</strain>
    </source>
</reference>
<name>A0ABR0C2Y4_PURLI</name>
<evidence type="ECO:0000256" key="3">
    <source>
        <dbReference type="SAM" id="SignalP"/>
    </source>
</evidence>
<evidence type="ECO:0000313" key="4">
    <source>
        <dbReference type="EMBL" id="KAK4090567.1"/>
    </source>
</evidence>
<comment type="caution">
    <text evidence="4">The sequence shown here is derived from an EMBL/GenBank/DDBJ whole genome shotgun (WGS) entry which is preliminary data.</text>
</comment>
<dbReference type="InterPro" id="IPR000250">
    <property type="entry name" value="Peptidase_G1"/>
</dbReference>
<dbReference type="Pfam" id="PF05071">
    <property type="entry name" value="NDUFA12"/>
    <property type="match status" value="1"/>
</dbReference>
<organism evidence="4 5">
    <name type="scientific">Purpureocillium lilacinum</name>
    <name type="common">Paecilomyces lilacinus</name>
    <dbReference type="NCBI Taxonomy" id="33203"/>
    <lineage>
        <taxon>Eukaryota</taxon>
        <taxon>Fungi</taxon>
        <taxon>Dikarya</taxon>
        <taxon>Ascomycota</taxon>
        <taxon>Pezizomycotina</taxon>
        <taxon>Sordariomycetes</taxon>
        <taxon>Hypocreomycetidae</taxon>
        <taxon>Hypocreales</taxon>
        <taxon>Ophiocordycipitaceae</taxon>
        <taxon>Purpureocillium</taxon>
    </lineage>
</organism>
<dbReference type="SUPFAM" id="SSF49899">
    <property type="entry name" value="Concanavalin A-like lectins/glucanases"/>
    <property type="match status" value="1"/>
</dbReference>
<dbReference type="Pfam" id="PF01828">
    <property type="entry name" value="Peptidase_A4"/>
    <property type="match status" value="1"/>
</dbReference>
<feature type="compositionally biased region" description="Basic and acidic residues" evidence="2">
    <location>
        <begin position="324"/>
        <end position="341"/>
    </location>
</feature>
<dbReference type="PRINTS" id="PR00977">
    <property type="entry name" value="SCYTLDPTASE"/>
</dbReference>
<dbReference type="CDD" id="cd13426">
    <property type="entry name" value="Peptidase_G1"/>
    <property type="match status" value="1"/>
</dbReference>
<accession>A0ABR0C2Y4</accession>
<gene>
    <name evidence="4" type="ORF">Purlil1_5239</name>
</gene>
<evidence type="ECO:0000256" key="1">
    <source>
        <dbReference type="ARBA" id="ARBA00007355"/>
    </source>
</evidence>
<dbReference type="Gene3D" id="2.60.120.700">
    <property type="entry name" value="Peptidase G1"/>
    <property type="match status" value="1"/>
</dbReference>
<proteinExistence type="inferred from homology"/>
<dbReference type="Proteomes" id="UP001287286">
    <property type="component" value="Unassembled WGS sequence"/>
</dbReference>
<evidence type="ECO:0000313" key="5">
    <source>
        <dbReference type="Proteomes" id="UP001287286"/>
    </source>
</evidence>
<dbReference type="InterPro" id="IPR038656">
    <property type="entry name" value="Peptidase_G1_sf"/>
</dbReference>
<dbReference type="InterPro" id="IPR013320">
    <property type="entry name" value="ConA-like_dom_sf"/>
</dbReference>
<keyword evidence="5" id="KW-1185">Reference proteome</keyword>
<dbReference type="PANTHER" id="PTHR37536:SF1">
    <property type="entry name" value="ASPERGILLOPEPSIN, PUTAITVE (AFU_ORTHOLOGUE AFUA_7G01200)"/>
    <property type="match status" value="1"/>
</dbReference>
<dbReference type="EMBL" id="JAWRVI010000015">
    <property type="protein sequence ID" value="KAK4090567.1"/>
    <property type="molecule type" value="Genomic_DNA"/>
</dbReference>
<dbReference type="InterPro" id="IPR007763">
    <property type="entry name" value="NDUFA12"/>
</dbReference>
<sequence>MKTSAVVGLLSTVAGVLAVPTEQVAREAKRPFFGGPFNKNRNAKSFNADSVQSPWGGGVQEGQGWRTVTGTTVIPSVTGQSPNAGAAAWVGIDGYSCQNAILQTGVVAWGDGRVQSWYEWYPEPPVYYGDQLAVKAGDEVRMSVNATSGTSGTSTLENLTTGQSVTTPYENMRESLCGSDAEWIIEFGGGAQEFANFGEWDITNAAASGDSGQVNAQGSRITNVEIDGHVYTNCQADSRGVECTWHELVSPAVYPARANASIANPTTSNAAIRRTQTSASIPPAPRRNRTAAMSTITRTLSNLRKVGIKVRLLPPDAGTWNDSFPRHPDDDGDDRIDSSPDVDGHSVMLTIARAALREQYIGDTKYGRLVGTDRAGNRFFENGEELPLRTRWVEYAQHDYDAAQIDPGWHAWISYSVDAPPTQDTLMQFGHRAFEKPGAIPNYTQTRGAFKTYSTTKPKIKTWEPVAAQRA</sequence>
<feature type="region of interest" description="Disordered" evidence="2">
    <location>
        <begin position="318"/>
        <end position="341"/>
    </location>
</feature>
<keyword evidence="3" id="KW-0732">Signal</keyword>
<feature type="signal peptide" evidence="3">
    <location>
        <begin position="1"/>
        <end position="18"/>
    </location>
</feature>